<dbReference type="RefSeq" id="WP_072775271.1">
    <property type="nucleotide sequence ID" value="NZ_FRDN01000023.1"/>
</dbReference>
<evidence type="ECO:0000313" key="2">
    <source>
        <dbReference type="EMBL" id="SHN88245.1"/>
    </source>
</evidence>
<evidence type="ECO:0000313" key="3">
    <source>
        <dbReference type="Proteomes" id="UP000184010"/>
    </source>
</evidence>
<keyword evidence="1" id="KW-0732">Signal</keyword>
<feature type="signal peptide" evidence="1">
    <location>
        <begin position="1"/>
        <end position="31"/>
    </location>
</feature>
<name>A0A1M7UZ84_9FIRM</name>
<dbReference type="Proteomes" id="UP000184010">
    <property type="component" value="Unassembled WGS sequence"/>
</dbReference>
<dbReference type="AlphaFoldDB" id="A0A1M7UZ84"/>
<feature type="chain" id="PRO_5012410194" evidence="1">
    <location>
        <begin position="32"/>
        <end position="176"/>
    </location>
</feature>
<protein>
    <submittedName>
        <fullName evidence="2">Uncharacterized protein</fullName>
    </submittedName>
</protein>
<organism evidence="2 3">
    <name type="scientific">Desulfitobacterium chlororespirans DSM 11544</name>
    <dbReference type="NCBI Taxonomy" id="1121395"/>
    <lineage>
        <taxon>Bacteria</taxon>
        <taxon>Bacillati</taxon>
        <taxon>Bacillota</taxon>
        <taxon>Clostridia</taxon>
        <taxon>Eubacteriales</taxon>
        <taxon>Desulfitobacteriaceae</taxon>
        <taxon>Desulfitobacterium</taxon>
    </lineage>
</organism>
<sequence length="176" mass="18782">MRISKIKKLPMIFTMILALAFSLVGASNVFAYNNPGPNGEYCAIIYQSLHGDAYTSTPSNPITAVRSFDSTNMIGTTGSLPLVLKYSSTCTNYQIISREVDSAGNQIGGNSTIKISPVLPITGDGASMYGPNTQIALPPAEWFTPGKLYEVYAFGSFPSIRGTTNPGSTAYYVIAN</sequence>
<reference evidence="3" key="1">
    <citation type="submission" date="2016-12" db="EMBL/GenBank/DDBJ databases">
        <authorList>
            <person name="Varghese N."/>
            <person name="Submissions S."/>
        </authorList>
    </citation>
    <scope>NUCLEOTIDE SEQUENCE [LARGE SCALE GENOMIC DNA]</scope>
    <source>
        <strain evidence="3">DSM 11544</strain>
    </source>
</reference>
<accession>A0A1M7UZ84</accession>
<gene>
    <name evidence="2" type="ORF">SAMN02745215_05233</name>
</gene>
<keyword evidence="3" id="KW-1185">Reference proteome</keyword>
<dbReference type="STRING" id="1121395.SAMN02745215_05233"/>
<dbReference type="EMBL" id="FRDN01000023">
    <property type="protein sequence ID" value="SHN88245.1"/>
    <property type="molecule type" value="Genomic_DNA"/>
</dbReference>
<evidence type="ECO:0000256" key="1">
    <source>
        <dbReference type="SAM" id="SignalP"/>
    </source>
</evidence>
<proteinExistence type="predicted"/>